<proteinExistence type="predicted"/>
<dbReference type="InterPro" id="IPR049900">
    <property type="entry name" value="PKS_mFAS_DH"/>
</dbReference>
<sequence length="368" mass="41768">MRVCEEQYLAEMNAIFKKYPGDHTPQVTTYSTFTGLKFEGSFTPEYSWENAVQPVRFSEANAALLEGEGAGSFIDISPHPVLSSLFMELTVLLESIGKLTTWGYNTINYSAVNKCQLKQFASSDGPLNRYDLLINSQTHPDIAEHVIRGEPIMPAAGYLEIAFEKGAKQLWKVRFKAMFPLPKDKLLGLEFAQTALQWKVNSSVDATFSANFLHLHADGFMSTRSCEGEVQRIPIQDVKSRWKKLRIDRFYEELKYFAQYGPLFRRVVECNIRAGEVLVKVDVNITTLPNIHEYIIHSSILDACFHIMVHPAFTGDADSTAYYLPSKVERAVLHDANYFHQHGLDFVLSYVTLKSWKPVTAQDIYNAV</sequence>
<feature type="region of interest" description="N-terminal hotdog fold" evidence="2">
    <location>
        <begin position="113"/>
        <end position="228"/>
    </location>
</feature>
<keyword evidence="5" id="KW-1185">Reference proteome</keyword>
<dbReference type="InterPro" id="IPR042104">
    <property type="entry name" value="PKS_dehydratase_sf"/>
</dbReference>
<evidence type="ECO:0000313" key="5">
    <source>
        <dbReference type="Proteomes" id="UP000054279"/>
    </source>
</evidence>
<dbReference type="Proteomes" id="UP000054279">
    <property type="component" value="Unassembled WGS sequence"/>
</dbReference>
<feature type="active site" description="Proton acceptor; for dehydratase activity" evidence="2">
    <location>
        <position position="145"/>
    </location>
</feature>
<organism evidence="4 5">
    <name type="scientific">Sphaerobolus stellatus (strain SS14)</name>
    <dbReference type="NCBI Taxonomy" id="990650"/>
    <lineage>
        <taxon>Eukaryota</taxon>
        <taxon>Fungi</taxon>
        <taxon>Dikarya</taxon>
        <taxon>Basidiomycota</taxon>
        <taxon>Agaricomycotina</taxon>
        <taxon>Agaricomycetes</taxon>
        <taxon>Phallomycetidae</taxon>
        <taxon>Geastrales</taxon>
        <taxon>Sphaerobolaceae</taxon>
        <taxon>Sphaerobolus</taxon>
    </lineage>
</organism>
<name>A0A0C9W0V7_SPHS4</name>
<feature type="domain" description="PKS/mFAS DH" evidence="3">
    <location>
        <begin position="113"/>
        <end position="368"/>
    </location>
</feature>
<dbReference type="InterPro" id="IPR049551">
    <property type="entry name" value="PKS_DH_C"/>
</dbReference>
<dbReference type="HOGENOM" id="CLU_752652_0_0_1"/>
<dbReference type="InterPro" id="IPR050444">
    <property type="entry name" value="Polyketide_Synthase"/>
</dbReference>
<accession>A0A0C9W0V7</accession>
<evidence type="ECO:0000313" key="4">
    <source>
        <dbReference type="EMBL" id="KIJ44546.1"/>
    </source>
</evidence>
<dbReference type="GO" id="GO:0016740">
    <property type="term" value="F:transferase activity"/>
    <property type="evidence" value="ECO:0007669"/>
    <property type="project" value="UniProtKB-KW"/>
</dbReference>
<dbReference type="Gene3D" id="3.40.366.10">
    <property type="entry name" value="Malonyl-Coenzyme A Acyl Carrier Protein, domain 2"/>
    <property type="match status" value="1"/>
</dbReference>
<dbReference type="OrthoDB" id="329835at2759"/>
<dbReference type="InterPro" id="IPR001227">
    <property type="entry name" value="Ac_transferase_dom_sf"/>
</dbReference>
<dbReference type="InterPro" id="IPR016035">
    <property type="entry name" value="Acyl_Trfase/lysoPLipase"/>
</dbReference>
<dbReference type="EMBL" id="KN837117">
    <property type="protein sequence ID" value="KIJ44546.1"/>
    <property type="molecule type" value="Genomic_DNA"/>
</dbReference>
<feature type="region of interest" description="C-terminal hotdog fold" evidence="2">
    <location>
        <begin position="240"/>
        <end position="368"/>
    </location>
</feature>
<dbReference type="AlphaFoldDB" id="A0A0C9W0V7"/>
<dbReference type="Pfam" id="PF14765">
    <property type="entry name" value="PS-DH"/>
    <property type="match status" value="1"/>
</dbReference>
<protein>
    <recommendedName>
        <fullName evidence="3">PKS/mFAS DH domain-containing protein</fullName>
    </recommendedName>
</protein>
<keyword evidence="1" id="KW-0808">Transferase</keyword>
<evidence type="ECO:0000259" key="3">
    <source>
        <dbReference type="PROSITE" id="PS52019"/>
    </source>
</evidence>
<evidence type="ECO:0000256" key="2">
    <source>
        <dbReference type="PROSITE-ProRule" id="PRU01363"/>
    </source>
</evidence>
<dbReference type="PROSITE" id="PS52019">
    <property type="entry name" value="PKS_MFAS_DH"/>
    <property type="match status" value="1"/>
</dbReference>
<feature type="active site" description="Proton donor; for dehydratase activity" evidence="2">
    <location>
        <position position="302"/>
    </location>
</feature>
<dbReference type="SUPFAM" id="SSF52151">
    <property type="entry name" value="FabD/lysophospholipase-like"/>
    <property type="match status" value="1"/>
</dbReference>
<reference evidence="4 5" key="1">
    <citation type="submission" date="2014-06" db="EMBL/GenBank/DDBJ databases">
        <title>Evolutionary Origins and Diversification of the Mycorrhizal Mutualists.</title>
        <authorList>
            <consortium name="DOE Joint Genome Institute"/>
            <consortium name="Mycorrhizal Genomics Consortium"/>
            <person name="Kohler A."/>
            <person name="Kuo A."/>
            <person name="Nagy L.G."/>
            <person name="Floudas D."/>
            <person name="Copeland A."/>
            <person name="Barry K.W."/>
            <person name="Cichocki N."/>
            <person name="Veneault-Fourrey C."/>
            <person name="LaButti K."/>
            <person name="Lindquist E.A."/>
            <person name="Lipzen A."/>
            <person name="Lundell T."/>
            <person name="Morin E."/>
            <person name="Murat C."/>
            <person name="Riley R."/>
            <person name="Ohm R."/>
            <person name="Sun H."/>
            <person name="Tunlid A."/>
            <person name="Henrissat B."/>
            <person name="Grigoriev I.V."/>
            <person name="Hibbett D.S."/>
            <person name="Martin F."/>
        </authorList>
    </citation>
    <scope>NUCLEOTIDE SEQUENCE [LARGE SCALE GENOMIC DNA]</scope>
    <source>
        <strain evidence="4 5">SS14</strain>
    </source>
</reference>
<dbReference type="PANTHER" id="PTHR45681:SF6">
    <property type="entry name" value="POLYKETIDE SYNTHASE 37"/>
    <property type="match status" value="1"/>
</dbReference>
<gene>
    <name evidence="4" type="ORF">M422DRAFT_252161</name>
</gene>
<dbReference type="PANTHER" id="PTHR45681">
    <property type="entry name" value="POLYKETIDE SYNTHASE 44-RELATED"/>
    <property type="match status" value="1"/>
</dbReference>
<dbReference type="Gene3D" id="3.10.129.110">
    <property type="entry name" value="Polyketide synthase dehydratase"/>
    <property type="match status" value="1"/>
</dbReference>
<evidence type="ECO:0000256" key="1">
    <source>
        <dbReference type="ARBA" id="ARBA00022679"/>
    </source>
</evidence>